<proteinExistence type="predicted"/>
<evidence type="ECO:0000313" key="13">
    <source>
        <dbReference type="Proteomes" id="UP000050454"/>
    </source>
</evidence>
<organism evidence="12 13">
    <name type="scientific">Jiulongibacter sediminis</name>
    <dbReference type="NCBI Taxonomy" id="1605367"/>
    <lineage>
        <taxon>Bacteria</taxon>
        <taxon>Pseudomonadati</taxon>
        <taxon>Bacteroidota</taxon>
        <taxon>Cytophagia</taxon>
        <taxon>Cytophagales</taxon>
        <taxon>Leadbetterellaceae</taxon>
        <taxon>Jiulongibacter</taxon>
    </lineage>
</organism>
<accession>A0A0P7C536</accession>
<feature type="transmembrane region" description="Helical" evidence="7">
    <location>
        <begin position="372"/>
        <end position="395"/>
    </location>
</feature>
<evidence type="ECO:0000256" key="1">
    <source>
        <dbReference type="ARBA" id="ARBA00004162"/>
    </source>
</evidence>
<evidence type="ECO:0000259" key="11">
    <source>
        <dbReference type="Pfam" id="PF22744"/>
    </source>
</evidence>
<feature type="domain" description="PspC-related ToastRack" evidence="11">
    <location>
        <begin position="466"/>
        <end position="593"/>
    </location>
</feature>
<feature type="transmembrane region" description="Helical" evidence="7">
    <location>
        <begin position="151"/>
        <end position="180"/>
    </location>
</feature>
<dbReference type="Pfam" id="PF10988">
    <property type="entry name" value="DUF2807"/>
    <property type="match status" value="1"/>
</dbReference>
<reference evidence="12 13" key="1">
    <citation type="submission" date="2015-07" db="EMBL/GenBank/DDBJ databases">
        <title>The draft genome sequence of Leadbetterella sp. JN14-9.</title>
        <authorList>
            <person name="Liu Y."/>
            <person name="Du J."/>
            <person name="Shao Z."/>
        </authorList>
    </citation>
    <scope>NUCLEOTIDE SEQUENCE [LARGE SCALE GENOMIC DNA]</scope>
    <source>
        <strain evidence="12 13">JN14-9</strain>
    </source>
</reference>
<dbReference type="InterPro" id="IPR054321">
    <property type="entry name" value="PspC-rel_TM"/>
</dbReference>
<dbReference type="InterPro" id="IPR021255">
    <property type="entry name" value="DUF2807"/>
</dbReference>
<gene>
    <name evidence="12" type="ORF">AFM12_15140</name>
</gene>
<dbReference type="RefSeq" id="WP_055149751.1">
    <property type="nucleotide sequence ID" value="NZ_JXSZ01000012.1"/>
</dbReference>
<feature type="domain" description="Phage shock protein PspC N-terminal" evidence="8">
    <location>
        <begin position="193"/>
        <end position="248"/>
    </location>
</feature>
<feature type="compositionally biased region" description="Basic and acidic residues" evidence="6">
    <location>
        <begin position="109"/>
        <end position="120"/>
    </location>
</feature>
<dbReference type="Pfam" id="PF22744">
    <property type="entry name" value="Toast-rack_PspC-Cterm"/>
    <property type="match status" value="1"/>
</dbReference>
<dbReference type="EMBL" id="LGTQ01000012">
    <property type="protein sequence ID" value="KPM47151.1"/>
    <property type="molecule type" value="Genomic_DNA"/>
</dbReference>
<evidence type="ECO:0000313" key="12">
    <source>
        <dbReference type="EMBL" id="KPM47151.1"/>
    </source>
</evidence>
<dbReference type="InterPro" id="IPR054319">
    <property type="entry name" value="PspC-rel_ToastRack"/>
</dbReference>
<feature type="region of interest" description="Disordered" evidence="6">
    <location>
        <begin position="99"/>
        <end position="120"/>
    </location>
</feature>
<sequence length="813" mass="90474">MKKTIQINIAGIVFNIEEDAYKTLNDYLASVQKYFSSYEGSEEIVADIEARIAEKFIGKNKPDAVPVITAANVDEIMKTMGSVADFEAVEEEAAFSSDAFEEPQAKSSEQSKTEPQGETKRIFRDTKRKALGGVLAGLANYFKTDVVWFRVLFLIGFLGLAESGISGILFLAYIICWIAFPPSEELEENENVKKFYRNPEGKVIGGVATGLASYLNMDVAVLRIIFVVLVPFFGIGFLAYLILWIASPIAQTLTQKMEMKGEAVTIENIDSNIKQSLHVENNPTTPRKESAIATLLLFPFRLLGQAFSVLGRGLSHLGPVVRIFLGIILCLIGLGLTIGALTGTAVFYGLLTDHRWITNDANLGFFARDLPANSGIFLFLTTAIPAVATLLSGVILITNERIGTRNFWLTGLGLWVVGILGLSFIGGRYSLNYAKRASVREVENFKLSSETVYLDSYENLDDDTHDYNLKVLIEPSDSDEIEIVKNFTSSGSSREVAKENARQLSYQVNVRDSLVLFNERPILEETANFRNQKISVDLKIPRGKKIRMTENFARELLANAWAVKNRFGIEYNDFDKLIFEINEEGDLVCFDCEPLDEEEQKAYRERESRWSSYYLNDDDFKPTGRFDKSFDLDDFDSIEFGGTFRVMVTQGDNYEVSVVAESENDLEDMTAEVRGGELRLGFRDRFFDNRDRVNVYINMPKLESLNVSGASKLKVLDFKNITDLNVDISGAANAQLDIEANDMNFDGSGASKTEIRGIIDNLDLDISGASHLKAVETEINRAEVEASGASHVDLGEVQDLKSNTSGAASVKRK</sequence>
<feature type="transmembrane region" description="Helical" evidence="7">
    <location>
        <begin position="220"/>
        <end position="246"/>
    </location>
</feature>
<dbReference type="InterPro" id="IPR052027">
    <property type="entry name" value="PspC"/>
</dbReference>
<keyword evidence="2" id="KW-1003">Cell membrane</keyword>
<comment type="caution">
    <text evidence="12">The sequence shown here is derived from an EMBL/GenBank/DDBJ whole genome shotgun (WGS) entry which is preliminary data.</text>
</comment>
<feature type="transmembrane region" description="Helical" evidence="7">
    <location>
        <begin position="323"/>
        <end position="351"/>
    </location>
</feature>
<dbReference type="STRING" id="1605367.AFM12_15140"/>
<keyword evidence="4 7" id="KW-1133">Transmembrane helix</keyword>
<dbReference type="PANTHER" id="PTHR33885:SF3">
    <property type="entry name" value="PHAGE SHOCK PROTEIN C"/>
    <property type="match status" value="1"/>
</dbReference>
<dbReference type="AlphaFoldDB" id="A0A0P7C536"/>
<evidence type="ECO:0000256" key="2">
    <source>
        <dbReference type="ARBA" id="ARBA00022475"/>
    </source>
</evidence>
<evidence type="ECO:0000256" key="3">
    <source>
        <dbReference type="ARBA" id="ARBA00022692"/>
    </source>
</evidence>
<keyword evidence="13" id="KW-1185">Reference proteome</keyword>
<dbReference type="InterPro" id="IPR007168">
    <property type="entry name" value="Phageshock_PspC_N"/>
</dbReference>
<protein>
    <recommendedName>
        <fullName evidence="14">Phage-shock protein</fullName>
    </recommendedName>
</protein>
<evidence type="ECO:0000259" key="8">
    <source>
        <dbReference type="Pfam" id="PF04024"/>
    </source>
</evidence>
<dbReference type="Proteomes" id="UP000050454">
    <property type="component" value="Unassembled WGS sequence"/>
</dbReference>
<dbReference type="PANTHER" id="PTHR33885">
    <property type="entry name" value="PHAGE SHOCK PROTEIN C"/>
    <property type="match status" value="1"/>
</dbReference>
<feature type="domain" description="PspC-related transmembrane region" evidence="10">
    <location>
        <begin position="296"/>
        <end position="433"/>
    </location>
</feature>
<evidence type="ECO:0008006" key="14">
    <source>
        <dbReference type="Google" id="ProtNLM"/>
    </source>
</evidence>
<keyword evidence="5 7" id="KW-0472">Membrane</keyword>
<feature type="domain" description="Putative auto-transporter adhesin head GIN" evidence="9">
    <location>
        <begin position="634"/>
        <end position="811"/>
    </location>
</feature>
<keyword evidence="3 7" id="KW-0812">Transmembrane</keyword>
<evidence type="ECO:0000259" key="10">
    <source>
        <dbReference type="Pfam" id="PF22571"/>
    </source>
</evidence>
<evidence type="ECO:0000256" key="6">
    <source>
        <dbReference type="SAM" id="MobiDB-lite"/>
    </source>
</evidence>
<dbReference type="Pfam" id="PF04024">
    <property type="entry name" value="PspC"/>
    <property type="match status" value="2"/>
</dbReference>
<dbReference type="Pfam" id="PF22571">
    <property type="entry name" value="LiaI-LiaF-TM_PspC"/>
    <property type="match status" value="1"/>
</dbReference>
<evidence type="ECO:0000256" key="5">
    <source>
        <dbReference type="ARBA" id="ARBA00023136"/>
    </source>
</evidence>
<comment type="subcellular location">
    <subcellularLocation>
        <location evidence="1">Cell membrane</location>
        <topology evidence="1">Single-pass membrane protein</topology>
    </subcellularLocation>
</comment>
<evidence type="ECO:0000259" key="9">
    <source>
        <dbReference type="Pfam" id="PF10988"/>
    </source>
</evidence>
<dbReference type="Gene3D" id="2.160.20.120">
    <property type="match status" value="1"/>
</dbReference>
<feature type="transmembrane region" description="Helical" evidence="7">
    <location>
        <begin position="407"/>
        <end position="426"/>
    </location>
</feature>
<dbReference type="GO" id="GO:0005886">
    <property type="term" value="C:plasma membrane"/>
    <property type="evidence" value="ECO:0007669"/>
    <property type="project" value="UniProtKB-SubCell"/>
</dbReference>
<dbReference type="OrthoDB" id="5772680at2"/>
<evidence type="ECO:0000256" key="4">
    <source>
        <dbReference type="ARBA" id="ARBA00022989"/>
    </source>
</evidence>
<dbReference type="PATRIC" id="fig|1605367.3.peg.447"/>
<feature type="domain" description="Phage shock protein PspC N-terminal" evidence="8">
    <location>
        <begin position="120"/>
        <end position="182"/>
    </location>
</feature>
<name>A0A0P7C536_9BACT</name>
<evidence type="ECO:0000256" key="7">
    <source>
        <dbReference type="SAM" id="Phobius"/>
    </source>
</evidence>